<protein>
    <submittedName>
        <fullName evidence="2">Uncharacterized protein</fullName>
    </submittedName>
</protein>
<gene>
    <name evidence="2" type="ORF">THAOC_05535</name>
</gene>
<name>K0T2M1_THAOC</name>
<dbReference type="OrthoDB" id="186314at2759"/>
<dbReference type="Proteomes" id="UP000266841">
    <property type="component" value="Unassembled WGS sequence"/>
</dbReference>
<proteinExistence type="predicted"/>
<keyword evidence="3" id="KW-1185">Reference proteome</keyword>
<dbReference type="AlphaFoldDB" id="K0T2M1"/>
<evidence type="ECO:0000256" key="1">
    <source>
        <dbReference type="SAM" id="MobiDB-lite"/>
    </source>
</evidence>
<reference evidence="2 3" key="1">
    <citation type="journal article" date="2012" name="Genome Biol.">
        <title>Genome and low-iron response of an oceanic diatom adapted to chronic iron limitation.</title>
        <authorList>
            <person name="Lommer M."/>
            <person name="Specht M."/>
            <person name="Roy A.S."/>
            <person name="Kraemer L."/>
            <person name="Andreson R."/>
            <person name="Gutowska M.A."/>
            <person name="Wolf J."/>
            <person name="Bergner S.V."/>
            <person name="Schilhabel M.B."/>
            <person name="Klostermeier U.C."/>
            <person name="Beiko R.G."/>
            <person name="Rosenstiel P."/>
            <person name="Hippler M."/>
            <person name="Laroche J."/>
        </authorList>
    </citation>
    <scope>NUCLEOTIDE SEQUENCE [LARGE SCALE GENOMIC DNA]</scope>
    <source>
        <strain evidence="2 3">CCMP1005</strain>
    </source>
</reference>
<evidence type="ECO:0000313" key="2">
    <source>
        <dbReference type="EMBL" id="EJK72888.1"/>
    </source>
</evidence>
<dbReference type="eggNOG" id="ENOG502S3F8">
    <property type="taxonomic scope" value="Eukaryota"/>
</dbReference>
<feature type="region of interest" description="Disordered" evidence="1">
    <location>
        <begin position="296"/>
        <end position="315"/>
    </location>
</feature>
<comment type="caution">
    <text evidence="2">The sequence shown here is derived from an EMBL/GenBank/DDBJ whole genome shotgun (WGS) entry which is preliminary data.</text>
</comment>
<evidence type="ECO:0000313" key="3">
    <source>
        <dbReference type="Proteomes" id="UP000266841"/>
    </source>
</evidence>
<accession>K0T2M1</accession>
<dbReference type="EMBL" id="AGNL01005146">
    <property type="protein sequence ID" value="EJK72888.1"/>
    <property type="molecule type" value="Genomic_DNA"/>
</dbReference>
<sequence length="351" mass="38848">MTGWLAANYLRGARQFSSDEKVDFANGKPTIAYAKVISADKVQVCRRFLLALDLMCISNCSSLKRLPKHWHSFTNEQVLHFAELGVPEACRECIVRDVMAVDGLEYDEAMKIFDEIAMTNRRGIGMAAAPFYTGFSVAVVAGYGSIPAVFDLGSVEWINDTFVTTELPPMEDLETYLEVGSASWGWMEPVLGQISFFLLCMQFARSQMQNLGMRPYYKAQGAAFDVNEHWIALLCNVPLLEAARRAADISTGAPPWDQSANLLCDQRFLFLQSNLLPAAVAEPALAKSDKSAKGRLLSRAVPAKGPSSRSRRRRISVSSAVLRLRPVVPELPSKKQDNRIWNLKAESSSAS</sequence>
<feature type="non-terminal residue" evidence="2">
    <location>
        <position position="351"/>
    </location>
</feature>
<organism evidence="2 3">
    <name type="scientific">Thalassiosira oceanica</name>
    <name type="common">Marine diatom</name>
    <dbReference type="NCBI Taxonomy" id="159749"/>
    <lineage>
        <taxon>Eukaryota</taxon>
        <taxon>Sar</taxon>
        <taxon>Stramenopiles</taxon>
        <taxon>Ochrophyta</taxon>
        <taxon>Bacillariophyta</taxon>
        <taxon>Coscinodiscophyceae</taxon>
        <taxon>Thalassiosirophycidae</taxon>
        <taxon>Thalassiosirales</taxon>
        <taxon>Thalassiosiraceae</taxon>
        <taxon>Thalassiosira</taxon>
    </lineage>
</organism>